<dbReference type="InterPro" id="IPR036249">
    <property type="entry name" value="Thioredoxin-like_sf"/>
</dbReference>
<name>A0ABT7EID3_9GAMM</name>
<organism evidence="2 3">
    <name type="scientific">Pseudoalteromonas obscura</name>
    <dbReference type="NCBI Taxonomy" id="3048491"/>
    <lineage>
        <taxon>Bacteria</taxon>
        <taxon>Pseudomonadati</taxon>
        <taxon>Pseudomonadota</taxon>
        <taxon>Gammaproteobacteria</taxon>
        <taxon>Alteromonadales</taxon>
        <taxon>Pseudoalteromonadaceae</taxon>
        <taxon>Pseudoalteromonas</taxon>
    </lineage>
</organism>
<sequence>MQLFIGNKNYSTWSLRAWLLLEKFDVDYEEVKLGLETAQFYNTLKNISPTLKVPTLVDGNVTVWESLAILEYINETYLSGQALPENREQRARARALCAEMHSGFSALKNAMPMNIRAKRHVEVDTKVSKDIQRIEDIFTEQMQYDYQGGWLFGHWTIVDAMYAPVCMRFYTYGVTLNETASRYVEHVLACPVLSKWREQALLEHEVVECDEAGIERKE</sequence>
<dbReference type="CDD" id="cd03194">
    <property type="entry name" value="GST_C_3"/>
    <property type="match status" value="1"/>
</dbReference>
<evidence type="ECO:0000313" key="3">
    <source>
        <dbReference type="Proteomes" id="UP001231915"/>
    </source>
</evidence>
<dbReference type="EMBL" id="JASJUT010000002">
    <property type="protein sequence ID" value="MDK2594809.1"/>
    <property type="molecule type" value="Genomic_DNA"/>
</dbReference>
<reference evidence="2 3" key="1">
    <citation type="submission" date="2023-05" db="EMBL/GenBank/DDBJ databases">
        <title>Pseudoalteromonas ardens sp. nov., Pseudoalteromonas obscura sp. nov., and Pseudoalteromonas umbrosa sp. nov., isolated from the coral Montipora capitata.</title>
        <authorList>
            <person name="Thomas E.M."/>
            <person name="Smith E.M."/>
            <person name="Papke E."/>
            <person name="Shlafstein M.D."/>
            <person name="Oline D.K."/>
            <person name="Videau P."/>
            <person name="Saw J.H."/>
            <person name="Strangman W.K."/>
            <person name="Ushijima B."/>
        </authorList>
    </citation>
    <scope>NUCLEOTIDE SEQUENCE [LARGE SCALE GENOMIC DNA]</scope>
    <source>
        <strain evidence="2 3">P94</strain>
    </source>
</reference>
<gene>
    <name evidence="2" type="ORF">QNM18_07010</name>
</gene>
<dbReference type="SFLD" id="SFLDS00019">
    <property type="entry name" value="Glutathione_Transferase_(cytos"/>
    <property type="match status" value="1"/>
</dbReference>
<comment type="caution">
    <text evidence="2">The sequence shown here is derived from an EMBL/GenBank/DDBJ whole genome shotgun (WGS) entry which is preliminary data.</text>
</comment>
<dbReference type="Gene3D" id="1.20.1050.10">
    <property type="match status" value="1"/>
</dbReference>
<dbReference type="Pfam" id="PF02798">
    <property type="entry name" value="GST_N"/>
    <property type="match status" value="1"/>
</dbReference>
<dbReference type="PANTHER" id="PTHR42673:SF4">
    <property type="entry name" value="MALEYLACETOACETATE ISOMERASE"/>
    <property type="match status" value="1"/>
</dbReference>
<dbReference type="RefSeq" id="WP_284136747.1">
    <property type="nucleotide sequence ID" value="NZ_JASJUT010000002.1"/>
</dbReference>
<dbReference type="SUPFAM" id="SSF52833">
    <property type="entry name" value="Thioredoxin-like"/>
    <property type="match status" value="1"/>
</dbReference>
<dbReference type="InterPro" id="IPR036282">
    <property type="entry name" value="Glutathione-S-Trfase_C_sf"/>
</dbReference>
<dbReference type="PANTHER" id="PTHR42673">
    <property type="entry name" value="MALEYLACETOACETATE ISOMERASE"/>
    <property type="match status" value="1"/>
</dbReference>
<dbReference type="PROSITE" id="PS50404">
    <property type="entry name" value="GST_NTER"/>
    <property type="match status" value="1"/>
</dbReference>
<evidence type="ECO:0000259" key="1">
    <source>
        <dbReference type="PROSITE" id="PS50404"/>
    </source>
</evidence>
<dbReference type="SFLD" id="SFLDG00358">
    <property type="entry name" value="Main_(cytGST)"/>
    <property type="match status" value="1"/>
</dbReference>
<feature type="domain" description="GST N-terminal" evidence="1">
    <location>
        <begin position="1"/>
        <end position="81"/>
    </location>
</feature>
<proteinExistence type="predicted"/>
<dbReference type="SUPFAM" id="SSF47616">
    <property type="entry name" value="GST C-terminal domain-like"/>
    <property type="match status" value="1"/>
</dbReference>
<evidence type="ECO:0000313" key="2">
    <source>
        <dbReference type="EMBL" id="MDK2594809.1"/>
    </source>
</evidence>
<dbReference type="Gene3D" id="3.40.30.10">
    <property type="entry name" value="Glutaredoxin"/>
    <property type="match status" value="1"/>
</dbReference>
<protein>
    <submittedName>
        <fullName evidence="2">Glutathione S-transferase family protein</fullName>
    </submittedName>
</protein>
<dbReference type="Proteomes" id="UP001231915">
    <property type="component" value="Unassembled WGS sequence"/>
</dbReference>
<accession>A0ABT7EID3</accession>
<keyword evidence="3" id="KW-1185">Reference proteome</keyword>
<dbReference type="InterPro" id="IPR004045">
    <property type="entry name" value="Glutathione_S-Trfase_N"/>
</dbReference>
<dbReference type="InterPro" id="IPR040079">
    <property type="entry name" value="Glutathione_S-Trfase"/>
</dbReference>
<dbReference type="CDD" id="cd03043">
    <property type="entry name" value="GST_N_1"/>
    <property type="match status" value="1"/>
</dbReference>